<protein>
    <submittedName>
        <fullName evidence="1">Uncharacterized protein</fullName>
    </submittedName>
</protein>
<gene>
    <name evidence="1" type="ORF">Ddye_015444</name>
</gene>
<dbReference type="AlphaFoldDB" id="A0AAD9WZJ1"/>
<dbReference type="Proteomes" id="UP001280121">
    <property type="component" value="Unassembled WGS sequence"/>
</dbReference>
<comment type="caution">
    <text evidence="1">The sequence shown here is derived from an EMBL/GenBank/DDBJ whole genome shotgun (WGS) entry which is preliminary data.</text>
</comment>
<organism evidence="1 2">
    <name type="scientific">Dipteronia dyeriana</name>
    <dbReference type="NCBI Taxonomy" id="168575"/>
    <lineage>
        <taxon>Eukaryota</taxon>
        <taxon>Viridiplantae</taxon>
        <taxon>Streptophyta</taxon>
        <taxon>Embryophyta</taxon>
        <taxon>Tracheophyta</taxon>
        <taxon>Spermatophyta</taxon>
        <taxon>Magnoliopsida</taxon>
        <taxon>eudicotyledons</taxon>
        <taxon>Gunneridae</taxon>
        <taxon>Pentapetalae</taxon>
        <taxon>rosids</taxon>
        <taxon>malvids</taxon>
        <taxon>Sapindales</taxon>
        <taxon>Sapindaceae</taxon>
        <taxon>Hippocastanoideae</taxon>
        <taxon>Acereae</taxon>
        <taxon>Dipteronia</taxon>
    </lineage>
</organism>
<evidence type="ECO:0000313" key="2">
    <source>
        <dbReference type="Proteomes" id="UP001280121"/>
    </source>
</evidence>
<proteinExistence type="predicted"/>
<accession>A0AAD9WZJ1</accession>
<dbReference type="EMBL" id="JANJYI010000005">
    <property type="protein sequence ID" value="KAK2647955.1"/>
    <property type="molecule type" value="Genomic_DNA"/>
</dbReference>
<keyword evidence="2" id="KW-1185">Reference proteome</keyword>
<reference evidence="1" key="1">
    <citation type="journal article" date="2023" name="Plant J.">
        <title>Genome sequences and population genomics provide insights into the demographic history, inbreeding, and mutation load of two 'living fossil' tree species of Dipteronia.</title>
        <authorList>
            <person name="Feng Y."/>
            <person name="Comes H.P."/>
            <person name="Chen J."/>
            <person name="Zhu S."/>
            <person name="Lu R."/>
            <person name="Zhang X."/>
            <person name="Li P."/>
            <person name="Qiu J."/>
            <person name="Olsen K.M."/>
            <person name="Qiu Y."/>
        </authorList>
    </citation>
    <scope>NUCLEOTIDE SEQUENCE</scope>
    <source>
        <strain evidence="1">KIB01</strain>
    </source>
</reference>
<name>A0AAD9WZJ1_9ROSI</name>
<evidence type="ECO:0000313" key="1">
    <source>
        <dbReference type="EMBL" id="KAK2647955.1"/>
    </source>
</evidence>
<sequence length="173" mass="18603">MGGADEASVGDDVAALAVLKLYGHRTEPAREVVKLLKSEELSGLVDAVVIAGKVAVHDDQLPGAAVEGYLDAVPRVVNERPELQLLVAVAVVIVRHHWKRRSRRFNGGLQLLRSPPLDTWPFPQSTTLISDSLPQLLCGSSPSIISTARGHLRHSSVISAAQLHDSNVQHPIV</sequence>